<dbReference type="EMBL" id="CADIJQ010000001">
    <property type="protein sequence ID" value="CAB3660826.1"/>
    <property type="molecule type" value="Genomic_DNA"/>
</dbReference>
<dbReference type="Pfam" id="PF20249">
    <property type="entry name" value="VasX_N"/>
    <property type="match status" value="1"/>
</dbReference>
<feature type="domain" description="Toxin VasX N-terminal region" evidence="2">
    <location>
        <begin position="26"/>
        <end position="176"/>
    </location>
</feature>
<feature type="transmembrane region" description="Helical" evidence="1">
    <location>
        <begin position="729"/>
        <end position="757"/>
    </location>
</feature>
<reference evidence="3 4" key="1">
    <citation type="submission" date="2020-04" db="EMBL/GenBank/DDBJ databases">
        <authorList>
            <person name="De Canck E."/>
        </authorList>
    </citation>
    <scope>NUCLEOTIDE SEQUENCE [LARGE SCALE GENOMIC DNA]</scope>
    <source>
        <strain evidence="3 4">LMG 3441</strain>
    </source>
</reference>
<feature type="transmembrane region" description="Helical" evidence="1">
    <location>
        <begin position="697"/>
        <end position="717"/>
    </location>
</feature>
<evidence type="ECO:0000259" key="2">
    <source>
        <dbReference type="Pfam" id="PF20249"/>
    </source>
</evidence>
<dbReference type="CDD" id="cd20706">
    <property type="entry name" value="MIX_II"/>
    <property type="match status" value="1"/>
</dbReference>
<dbReference type="InterPro" id="IPR046864">
    <property type="entry name" value="VasX_N"/>
</dbReference>
<sequence>MTTTYKIALGPDRPNEKQLGKAISPPPCQTCIPVYPLRYGVADKALDKGVFPTLGTEGYPALTSGKAYGLRVLRPGTYVYLCYFENDRMWTQHYQVTEDVRFARIWWSRPDETDATPGRQARPDTVGAQSFLLAPDSKTAESIYLMVSDTLLTHRALWDIETNKDGLRDTLAVKIKPAGGAEQKHAFNAALLGNATPELVPPAVYGTPMHYGWSEIRFSAVIPNHNNILGNMYIELRPRLDITPLAVALQDPIGMASELHYLVTEAVARKTKYAGQNAHKLQSGMLITNYFEAMKKQAASSPDLAKALAKQRNLVNYAGATLFPDTYSKKIKEFEKTIATAVNDSIAWVRLIGPEKLLGKALSCFDLGVIHNARDYENAVFQCVGGLVHTKDGAQVLGDLIAKPADKSPYWLALANGSEILLARLKSNAGYIAKNLFDVMDKFLEEHVITPATNALIGLLQVLPQAKQADVLVRRLRHVMEIRANATIVVYDISLVDLQRAAYEFQGYQTLGSERSQGWKIPSPKVNQTDVLTRVLVYDWVKVGETTYRELDEVPADRAALPAPRAIQMEGNPFINMLNRLRGPGGHLFTGLGGFLALTGLSNAWTDFKQLKTSAANAGSLGGAISAVVGAGIEIGSTAIAIGAGGRGNTALATSMRIHASKWGVAVFGAGGAGLAAIADSIRAISAFSDNNPQQGGMLLGAALAGGALAVATWAGGSAVAATISGGGAAVAVLGLTPLGWAVVAGVAVVLVIGFAFGADMAKHGPVEIWLKHSAWGVDSRHYTNREELDAVHSLYYRPRLTPEWDQSFGYSVGTLRISCQLPGINDMPGDRFQTKLALTLRGNKLTQVHGPIAYATGTSPIDYRLEYLVTPLGGTGRECGWAIQMHEDTQVALEYLYFPDPEQQPGLALLQPHAPTPLVFTSSGWFTKPIDSAKLEPVGAPNNVRD</sequence>
<keyword evidence="1" id="KW-1133">Transmembrane helix</keyword>
<dbReference type="Proteomes" id="UP000494269">
    <property type="component" value="Unassembled WGS sequence"/>
</dbReference>
<evidence type="ECO:0000313" key="3">
    <source>
        <dbReference type="EMBL" id="CAB3660826.1"/>
    </source>
</evidence>
<keyword evidence="1" id="KW-0472">Membrane</keyword>
<evidence type="ECO:0000313" key="4">
    <source>
        <dbReference type="Proteomes" id="UP000494269"/>
    </source>
</evidence>
<keyword evidence="1" id="KW-0812">Transmembrane</keyword>
<keyword evidence="4" id="KW-1185">Reference proteome</keyword>
<accession>A0A6S6ZCC9</accession>
<organism evidence="3 4">
    <name type="scientific">Achromobacter kerstersii</name>
    <dbReference type="NCBI Taxonomy" id="1353890"/>
    <lineage>
        <taxon>Bacteria</taxon>
        <taxon>Pseudomonadati</taxon>
        <taxon>Pseudomonadota</taxon>
        <taxon>Betaproteobacteria</taxon>
        <taxon>Burkholderiales</taxon>
        <taxon>Alcaligenaceae</taxon>
        <taxon>Achromobacter</taxon>
    </lineage>
</organism>
<dbReference type="RefSeq" id="WP_175168693.1">
    <property type="nucleotide sequence ID" value="NZ_CADIJQ010000001.1"/>
</dbReference>
<evidence type="ECO:0000256" key="1">
    <source>
        <dbReference type="SAM" id="Phobius"/>
    </source>
</evidence>
<dbReference type="AlphaFoldDB" id="A0A6S6ZCC9"/>
<proteinExistence type="predicted"/>
<feature type="transmembrane region" description="Helical" evidence="1">
    <location>
        <begin position="663"/>
        <end position="685"/>
    </location>
</feature>
<gene>
    <name evidence="3" type="ORF">LMG3441_00545</name>
</gene>
<name>A0A6S6ZCC9_9BURK</name>
<protein>
    <recommendedName>
        <fullName evidence="2">Toxin VasX N-terminal region domain-containing protein</fullName>
    </recommendedName>
</protein>